<dbReference type="InterPro" id="IPR036291">
    <property type="entry name" value="NAD(P)-bd_dom_sf"/>
</dbReference>
<keyword evidence="4" id="KW-1185">Reference proteome</keyword>
<evidence type="ECO:0000259" key="2">
    <source>
        <dbReference type="Pfam" id="PF02826"/>
    </source>
</evidence>
<dbReference type="SUPFAM" id="SSF51735">
    <property type="entry name" value="NAD(P)-binding Rossmann-fold domains"/>
    <property type="match status" value="1"/>
</dbReference>
<dbReference type="InterPro" id="IPR050223">
    <property type="entry name" value="D-isomer_2-hydroxyacid_DH"/>
</dbReference>
<evidence type="ECO:0000313" key="3">
    <source>
        <dbReference type="EMBL" id="MCD7452115.1"/>
    </source>
</evidence>
<evidence type="ECO:0000313" key="4">
    <source>
        <dbReference type="Proteomes" id="UP000823775"/>
    </source>
</evidence>
<dbReference type="EMBL" id="JACEIK010000195">
    <property type="protein sequence ID" value="MCD7452115.1"/>
    <property type="molecule type" value="Genomic_DNA"/>
</dbReference>
<sequence length="190" mass="20268">MEAHGNASQEIHISKLGDKGGSWWWAKAKNQKSTNLECIGQLALALTILTSGWSVAAVASMSPAEIHSPMMWLTSPSASLIDVLRRPAADRFVRAGSWPVKGEFPLGSKVGGKRGIVGLGALVQGSKHNWLVGKEVLTALGKEGIVINVGRGLLVDEKELVVQFLKRGEIGGAGLDVYENEPMCQRNCLG</sequence>
<evidence type="ECO:0000256" key="1">
    <source>
        <dbReference type="ARBA" id="ARBA00023002"/>
    </source>
</evidence>
<keyword evidence="1" id="KW-0560">Oxidoreductase</keyword>
<dbReference type="PANTHER" id="PTHR10996:SF268">
    <property type="entry name" value="GLYOXYLATE_HYDROXYPYRUVATE REDUCTASE HPR3"/>
    <property type="match status" value="1"/>
</dbReference>
<dbReference type="Gene3D" id="3.40.50.720">
    <property type="entry name" value="NAD(P)-binding Rossmann-like Domain"/>
    <property type="match status" value="1"/>
</dbReference>
<feature type="domain" description="D-isomer specific 2-hydroxyacid dehydrogenase NAD-binding" evidence="2">
    <location>
        <begin position="130"/>
        <end position="186"/>
    </location>
</feature>
<comment type="caution">
    <text evidence="3">The sequence shown here is derived from an EMBL/GenBank/DDBJ whole genome shotgun (WGS) entry which is preliminary data.</text>
</comment>
<accession>A0ABS8RZ56</accession>
<dbReference type="InterPro" id="IPR006140">
    <property type="entry name" value="D-isomer_DH_NAD-bd"/>
</dbReference>
<dbReference type="Pfam" id="PF02826">
    <property type="entry name" value="2-Hacid_dh_C"/>
    <property type="match status" value="1"/>
</dbReference>
<reference evidence="3 4" key="1">
    <citation type="journal article" date="2021" name="BMC Genomics">
        <title>Datura genome reveals duplications of psychoactive alkaloid biosynthetic genes and high mutation rate following tissue culture.</title>
        <authorList>
            <person name="Rajewski A."/>
            <person name="Carter-House D."/>
            <person name="Stajich J."/>
            <person name="Litt A."/>
        </authorList>
    </citation>
    <scope>NUCLEOTIDE SEQUENCE [LARGE SCALE GENOMIC DNA]</scope>
    <source>
        <strain evidence="3">AR-01</strain>
    </source>
</reference>
<name>A0ABS8RZ56_DATST</name>
<gene>
    <name evidence="3" type="ORF">HAX54_015032</name>
</gene>
<proteinExistence type="predicted"/>
<dbReference type="PANTHER" id="PTHR10996">
    <property type="entry name" value="2-HYDROXYACID DEHYDROGENASE-RELATED"/>
    <property type="match status" value="1"/>
</dbReference>
<protein>
    <recommendedName>
        <fullName evidence="2">D-isomer specific 2-hydroxyacid dehydrogenase NAD-binding domain-containing protein</fullName>
    </recommendedName>
</protein>
<organism evidence="3 4">
    <name type="scientific">Datura stramonium</name>
    <name type="common">Jimsonweed</name>
    <name type="synonym">Common thornapple</name>
    <dbReference type="NCBI Taxonomy" id="4076"/>
    <lineage>
        <taxon>Eukaryota</taxon>
        <taxon>Viridiplantae</taxon>
        <taxon>Streptophyta</taxon>
        <taxon>Embryophyta</taxon>
        <taxon>Tracheophyta</taxon>
        <taxon>Spermatophyta</taxon>
        <taxon>Magnoliopsida</taxon>
        <taxon>eudicotyledons</taxon>
        <taxon>Gunneridae</taxon>
        <taxon>Pentapetalae</taxon>
        <taxon>asterids</taxon>
        <taxon>lamiids</taxon>
        <taxon>Solanales</taxon>
        <taxon>Solanaceae</taxon>
        <taxon>Solanoideae</taxon>
        <taxon>Datureae</taxon>
        <taxon>Datura</taxon>
    </lineage>
</organism>
<dbReference type="Proteomes" id="UP000823775">
    <property type="component" value="Unassembled WGS sequence"/>
</dbReference>